<reference evidence="2 3" key="1">
    <citation type="journal article" date="2012" name="Genome Biol.">
        <title>Genome and low-iron response of an oceanic diatom adapted to chronic iron limitation.</title>
        <authorList>
            <person name="Lommer M."/>
            <person name="Specht M."/>
            <person name="Roy A.S."/>
            <person name="Kraemer L."/>
            <person name="Andreson R."/>
            <person name="Gutowska M.A."/>
            <person name="Wolf J."/>
            <person name="Bergner S.V."/>
            <person name="Schilhabel M.B."/>
            <person name="Klostermeier U.C."/>
            <person name="Beiko R.G."/>
            <person name="Rosenstiel P."/>
            <person name="Hippler M."/>
            <person name="Laroche J."/>
        </authorList>
    </citation>
    <scope>NUCLEOTIDE SEQUENCE [LARGE SCALE GENOMIC DNA]</scope>
    <source>
        <strain evidence="2 3">CCMP1005</strain>
    </source>
</reference>
<organism evidence="2 3">
    <name type="scientific">Thalassiosira oceanica</name>
    <name type="common">Marine diatom</name>
    <dbReference type="NCBI Taxonomy" id="159749"/>
    <lineage>
        <taxon>Eukaryota</taxon>
        <taxon>Sar</taxon>
        <taxon>Stramenopiles</taxon>
        <taxon>Ochrophyta</taxon>
        <taxon>Bacillariophyta</taxon>
        <taxon>Coscinodiscophyceae</taxon>
        <taxon>Thalassiosirophycidae</taxon>
        <taxon>Thalassiosirales</taxon>
        <taxon>Thalassiosiraceae</taxon>
        <taxon>Thalassiosira</taxon>
    </lineage>
</organism>
<dbReference type="EMBL" id="AGNL01022265">
    <property type="protein sequence ID" value="EJK59806.1"/>
    <property type="molecule type" value="Genomic_DNA"/>
</dbReference>
<proteinExistence type="predicted"/>
<accession>K0SFV1</accession>
<sequence length="142" mass="15367">GEAVREALQAVRELEWHTSGMRSGPQVFGPRLDLLPVREEVDDPALLGLREVDEDAPVAVQACVKRVLPFSFPLSSSASSSSRLGPKPQSVQTHPEMTGVDCPDGADGASCWMGGAEQWPLALEARLSSSSWSARRQIDERN</sequence>
<gene>
    <name evidence="2" type="ORF">THAOC_19928</name>
</gene>
<feature type="non-terminal residue" evidence="2">
    <location>
        <position position="1"/>
    </location>
</feature>
<keyword evidence="3" id="KW-1185">Reference proteome</keyword>
<evidence type="ECO:0000256" key="1">
    <source>
        <dbReference type="SAM" id="MobiDB-lite"/>
    </source>
</evidence>
<dbReference type="Proteomes" id="UP000266841">
    <property type="component" value="Unassembled WGS sequence"/>
</dbReference>
<name>K0SFV1_THAOC</name>
<comment type="caution">
    <text evidence="2">The sequence shown here is derived from an EMBL/GenBank/DDBJ whole genome shotgun (WGS) entry which is preliminary data.</text>
</comment>
<dbReference type="AlphaFoldDB" id="K0SFV1"/>
<evidence type="ECO:0000313" key="3">
    <source>
        <dbReference type="Proteomes" id="UP000266841"/>
    </source>
</evidence>
<feature type="region of interest" description="Disordered" evidence="1">
    <location>
        <begin position="74"/>
        <end position="102"/>
    </location>
</feature>
<protein>
    <submittedName>
        <fullName evidence="2">Uncharacterized protein</fullName>
    </submittedName>
</protein>
<evidence type="ECO:0000313" key="2">
    <source>
        <dbReference type="EMBL" id="EJK59806.1"/>
    </source>
</evidence>